<dbReference type="EMBL" id="CM043021">
    <property type="protein sequence ID" value="KAI4458231.1"/>
    <property type="molecule type" value="Genomic_DNA"/>
</dbReference>
<keyword evidence="1" id="KW-0378">Hydrolase</keyword>
<keyword evidence="2" id="KW-1185">Reference proteome</keyword>
<keyword evidence="1" id="KW-0269">Exonuclease</keyword>
<sequence length="228" mass="26790">MSTRLLAQQLDLIETIPVNKPLMEGQCVQTFDYLIFLDFEATCWDRYDLTRGSAEIIEFPAVFYDLRQHEILKEFQEYVMPTERPILSITQKQVDKGVPLQTSLLLFTRWLQELTNIYNLTFDSTDMRKKRCAFVTWSDWDLGTCLEKECRRKQIRKSEIFNKWINLRALYEEYYNRRPLGLSGALFDVGLTFEGKEHCGLDDAKNTAFLAKKMVSDGVLLRITKELD</sequence>
<evidence type="ECO:0000313" key="1">
    <source>
        <dbReference type="EMBL" id="KAI4458231.1"/>
    </source>
</evidence>
<name>A0ACB9SSQ9_HOLOL</name>
<keyword evidence="1" id="KW-0540">Nuclease</keyword>
<gene>
    <name evidence="1" type="ORF">MML48_7g00019211</name>
</gene>
<reference evidence="1" key="1">
    <citation type="submission" date="2022-04" db="EMBL/GenBank/DDBJ databases">
        <title>Chromosome-scale genome assembly of Holotrichia oblita Faldermann.</title>
        <authorList>
            <person name="Rongchong L."/>
        </authorList>
    </citation>
    <scope>NUCLEOTIDE SEQUENCE</scope>
    <source>
        <strain evidence="1">81SQS9</strain>
    </source>
</reference>
<organism evidence="1 2">
    <name type="scientific">Holotrichia oblita</name>
    <name type="common">Chafer beetle</name>
    <dbReference type="NCBI Taxonomy" id="644536"/>
    <lineage>
        <taxon>Eukaryota</taxon>
        <taxon>Metazoa</taxon>
        <taxon>Ecdysozoa</taxon>
        <taxon>Arthropoda</taxon>
        <taxon>Hexapoda</taxon>
        <taxon>Insecta</taxon>
        <taxon>Pterygota</taxon>
        <taxon>Neoptera</taxon>
        <taxon>Endopterygota</taxon>
        <taxon>Coleoptera</taxon>
        <taxon>Polyphaga</taxon>
        <taxon>Scarabaeiformia</taxon>
        <taxon>Scarabaeidae</taxon>
        <taxon>Melolonthinae</taxon>
        <taxon>Holotrichia</taxon>
    </lineage>
</organism>
<accession>A0ACB9SSQ9</accession>
<dbReference type="Proteomes" id="UP001056778">
    <property type="component" value="Chromosome 7"/>
</dbReference>
<comment type="caution">
    <text evidence="1">The sequence shown here is derived from an EMBL/GenBank/DDBJ whole genome shotgun (WGS) entry which is preliminary data.</text>
</comment>
<evidence type="ECO:0000313" key="2">
    <source>
        <dbReference type="Proteomes" id="UP001056778"/>
    </source>
</evidence>
<proteinExistence type="predicted"/>
<protein>
    <submittedName>
        <fullName evidence="1">5' exonuclease eri1-related</fullName>
    </submittedName>
</protein>